<dbReference type="Proteomes" id="UP001283361">
    <property type="component" value="Unassembled WGS sequence"/>
</dbReference>
<feature type="compositionally biased region" description="Basic and acidic residues" evidence="1">
    <location>
        <begin position="1"/>
        <end position="14"/>
    </location>
</feature>
<dbReference type="AlphaFoldDB" id="A0AAE0YX53"/>
<keyword evidence="4" id="KW-1185">Reference proteome</keyword>
<evidence type="ECO:0000256" key="1">
    <source>
        <dbReference type="SAM" id="MobiDB-lite"/>
    </source>
</evidence>
<dbReference type="EMBL" id="JAWDGP010005188">
    <property type="protein sequence ID" value="KAK3758914.1"/>
    <property type="molecule type" value="Genomic_DNA"/>
</dbReference>
<protein>
    <recommendedName>
        <fullName evidence="2">DUF7869 domain-containing protein</fullName>
    </recommendedName>
</protein>
<reference evidence="3" key="1">
    <citation type="journal article" date="2023" name="G3 (Bethesda)">
        <title>A reference genome for the long-term kleptoplast-retaining sea slug Elysia crispata morphotype clarki.</title>
        <authorList>
            <person name="Eastman K.E."/>
            <person name="Pendleton A.L."/>
            <person name="Shaikh M.A."/>
            <person name="Suttiyut T."/>
            <person name="Ogas R."/>
            <person name="Tomko P."/>
            <person name="Gavelis G."/>
            <person name="Widhalm J.R."/>
            <person name="Wisecaver J.H."/>
        </authorList>
    </citation>
    <scope>NUCLEOTIDE SEQUENCE</scope>
    <source>
        <strain evidence="3">ECLA1</strain>
    </source>
</reference>
<evidence type="ECO:0000313" key="4">
    <source>
        <dbReference type="Proteomes" id="UP001283361"/>
    </source>
</evidence>
<dbReference type="InterPro" id="IPR057191">
    <property type="entry name" value="DUF7869"/>
</dbReference>
<evidence type="ECO:0000313" key="3">
    <source>
        <dbReference type="EMBL" id="KAK3758914.1"/>
    </source>
</evidence>
<accession>A0AAE0YX53</accession>
<feature type="region of interest" description="Disordered" evidence="1">
    <location>
        <begin position="567"/>
        <end position="597"/>
    </location>
</feature>
<sequence length="597" mass="69264">MADADRFPEVTETPKKRRKLGRKKECARDERLSKHQMGPPCNCKRLRCFEVTSEEERQHLIARFNALPSKNEQDSMLSSLLTVEKVKQRRPRTNENAATLHDHSYTYHVKVTRESKAIAVPVCFNAFTSVFGITKARIERIRKSLATTGFSPTDKRGKHANRPHAFTADQVQKILDHIRLFRGRRSHYSLHDTRRLYLSEDLNIRKMHDMFLDLHPNLKCSLESYRKVFNEQFNIGFGYPRKDTCSTCDSMTIKLQAPNLSPEQTAPLLQEKELHLRKAQVFYDRKKQARQDGQTKATHAALVFDFSKNLSSPNITTSDVYYRRQLSLYSFIVHSLSDDKVHLHCYDETVAKKGADEVASMLLHYFQQNIAQTVTHLRLFCDSCAGQNKNWTIIRFLHYLVVHKKMFTEIKIFFPIRGHSYMECDRDMAIVNQKAKVETPSGWMEEFRKARQSPSPYNVVDADQGMFFGVTEHIKLFYRASCPMPSRPLREICFTQSHPRLVHYRTNWHGPMDTAVVSKPVGRKNTARLQPLRRLYEHQLPTTAAKFKDLQVLKQFCTTEAQDFYTNLPHEGGNGNTHSHRSTPLESDSESEYLSSD</sequence>
<feature type="compositionally biased region" description="Basic and acidic residues" evidence="1">
    <location>
        <begin position="23"/>
        <end position="33"/>
    </location>
</feature>
<feature type="domain" description="DUF7869" evidence="2">
    <location>
        <begin position="347"/>
        <end position="436"/>
    </location>
</feature>
<feature type="region of interest" description="Disordered" evidence="1">
    <location>
        <begin position="1"/>
        <end position="34"/>
    </location>
</feature>
<organism evidence="3 4">
    <name type="scientific">Elysia crispata</name>
    <name type="common">lettuce slug</name>
    <dbReference type="NCBI Taxonomy" id="231223"/>
    <lineage>
        <taxon>Eukaryota</taxon>
        <taxon>Metazoa</taxon>
        <taxon>Spiralia</taxon>
        <taxon>Lophotrochozoa</taxon>
        <taxon>Mollusca</taxon>
        <taxon>Gastropoda</taxon>
        <taxon>Heterobranchia</taxon>
        <taxon>Euthyneura</taxon>
        <taxon>Panpulmonata</taxon>
        <taxon>Sacoglossa</taxon>
        <taxon>Placobranchoidea</taxon>
        <taxon>Plakobranchidae</taxon>
        <taxon>Elysia</taxon>
    </lineage>
</organism>
<evidence type="ECO:0000259" key="2">
    <source>
        <dbReference type="Pfam" id="PF25273"/>
    </source>
</evidence>
<proteinExistence type="predicted"/>
<name>A0AAE0YX53_9GAST</name>
<gene>
    <name evidence="3" type="ORF">RRG08_065064</name>
</gene>
<dbReference type="PANTHER" id="PTHR10773">
    <property type="entry name" value="DNA-DIRECTED RNA POLYMERASES I, II, AND III SUBUNIT RPABC2"/>
    <property type="match status" value="1"/>
</dbReference>
<comment type="caution">
    <text evidence="3">The sequence shown here is derived from an EMBL/GenBank/DDBJ whole genome shotgun (WGS) entry which is preliminary data.</text>
</comment>
<dbReference type="PANTHER" id="PTHR10773:SF19">
    <property type="match status" value="1"/>
</dbReference>
<dbReference type="Pfam" id="PF25273">
    <property type="entry name" value="DUF7869"/>
    <property type="match status" value="1"/>
</dbReference>